<organism evidence="11 12">
    <name type="scientific">Cytobacillus purgationiresistens</name>
    <dbReference type="NCBI Taxonomy" id="863449"/>
    <lineage>
        <taxon>Bacteria</taxon>
        <taxon>Bacillati</taxon>
        <taxon>Bacillota</taxon>
        <taxon>Bacilli</taxon>
        <taxon>Bacillales</taxon>
        <taxon>Bacillaceae</taxon>
        <taxon>Cytobacillus</taxon>
    </lineage>
</organism>
<dbReference type="NCBIfam" id="TIGR00761">
    <property type="entry name" value="argB"/>
    <property type="match status" value="1"/>
</dbReference>
<keyword evidence="5 9" id="KW-0547">Nucleotide-binding</keyword>
<feature type="site" description="Transition state stabilizer" evidence="9">
    <location>
        <position position="214"/>
    </location>
</feature>
<evidence type="ECO:0000256" key="1">
    <source>
        <dbReference type="ARBA" id="ARBA00004828"/>
    </source>
</evidence>
<evidence type="ECO:0000259" key="10">
    <source>
        <dbReference type="Pfam" id="PF00696"/>
    </source>
</evidence>
<keyword evidence="12" id="KW-1185">Reference proteome</keyword>
<feature type="domain" description="Aspartate/glutamate/uridylate kinase" evidence="10">
    <location>
        <begin position="3"/>
        <end position="233"/>
    </location>
</feature>
<keyword evidence="2 9" id="KW-0055">Arginine biosynthesis</keyword>
<dbReference type="EC" id="2.7.2.8" evidence="9"/>
<feature type="binding site" evidence="9">
    <location>
        <position position="62"/>
    </location>
    <ligand>
        <name>substrate</name>
    </ligand>
</feature>
<dbReference type="InterPro" id="IPR001048">
    <property type="entry name" value="Asp/Glu/Uridylate_kinase"/>
</dbReference>
<dbReference type="Gene3D" id="3.40.1160.10">
    <property type="entry name" value="Acetylglutamate kinase-like"/>
    <property type="match status" value="1"/>
</dbReference>
<evidence type="ECO:0000256" key="3">
    <source>
        <dbReference type="ARBA" id="ARBA00022605"/>
    </source>
</evidence>
<comment type="caution">
    <text evidence="11">The sequence shown here is derived from an EMBL/GenBank/DDBJ whole genome shotgun (WGS) entry which is preliminary data.</text>
</comment>
<dbReference type="PIRSF" id="PIRSF000728">
    <property type="entry name" value="NAGK"/>
    <property type="match status" value="1"/>
</dbReference>
<dbReference type="SUPFAM" id="SSF53633">
    <property type="entry name" value="Carbamate kinase-like"/>
    <property type="match status" value="1"/>
</dbReference>
<dbReference type="InterPro" id="IPR004662">
    <property type="entry name" value="AcgluKinase_fam"/>
</dbReference>
<dbReference type="RefSeq" id="WP_307471787.1">
    <property type="nucleotide sequence ID" value="NZ_JAUSUB010000002.1"/>
</dbReference>
<evidence type="ECO:0000256" key="9">
    <source>
        <dbReference type="HAMAP-Rule" id="MF_00082"/>
    </source>
</evidence>
<comment type="similarity">
    <text evidence="9">Belongs to the acetylglutamate kinase family. ArgB subfamily.</text>
</comment>
<dbReference type="PANTHER" id="PTHR23342">
    <property type="entry name" value="N-ACETYLGLUTAMATE SYNTHASE"/>
    <property type="match status" value="1"/>
</dbReference>
<proteinExistence type="inferred from homology"/>
<keyword evidence="9" id="KW-0963">Cytoplasm</keyword>
<dbReference type="PANTHER" id="PTHR23342:SF0">
    <property type="entry name" value="N-ACETYLGLUTAMATE SYNTHASE, MITOCHONDRIAL"/>
    <property type="match status" value="1"/>
</dbReference>
<dbReference type="Proteomes" id="UP001238088">
    <property type="component" value="Unassembled WGS sequence"/>
</dbReference>
<comment type="function">
    <text evidence="9">Catalyzes the ATP-dependent phosphorylation of N-acetyl-L-glutamate.</text>
</comment>
<keyword evidence="4 9" id="KW-0808">Transferase</keyword>
<evidence type="ECO:0000313" key="12">
    <source>
        <dbReference type="Proteomes" id="UP001238088"/>
    </source>
</evidence>
<dbReference type="CDD" id="cd04238">
    <property type="entry name" value="AAK_NAGK-like"/>
    <property type="match status" value="1"/>
</dbReference>
<evidence type="ECO:0000256" key="5">
    <source>
        <dbReference type="ARBA" id="ARBA00022741"/>
    </source>
</evidence>
<dbReference type="Pfam" id="PF00696">
    <property type="entry name" value="AA_kinase"/>
    <property type="match status" value="1"/>
</dbReference>
<protein>
    <recommendedName>
        <fullName evidence="9">Acetylglutamate kinase</fullName>
        <ecNumber evidence="9">2.7.2.8</ecNumber>
    </recommendedName>
    <alternativeName>
        <fullName evidence="9">N-acetyl-L-glutamate 5-phosphotransferase</fullName>
    </alternativeName>
    <alternativeName>
        <fullName evidence="9">NAG kinase</fullName>
        <shortName evidence="9">NAGK</shortName>
    </alternativeName>
</protein>
<comment type="catalytic activity">
    <reaction evidence="8 9">
        <text>N-acetyl-L-glutamate + ATP = N-acetyl-L-glutamyl 5-phosphate + ADP</text>
        <dbReference type="Rhea" id="RHEA:14629"/>
        <dbReference type="ChEBI" id="CHEBI:30616"/>
        <dbReference type="ChEBI" id="CHEBI:44337"/>
        <dbReference type="ChEBI" id="CHEBI:57936"/>
        <dbReference type="ChEBI" id="CHEBI:456216"/>
        <dbReference type="EC" id="2.7.2.8"/>
    </reaction>
</comment>
<evidence type="ECO:0000256" key="2">
    <source>
        <dbReference type="ARBA" id="ARBA00022571"/>
    </source>
</evidence>
<evidence type="ECO:0000256" key="7">
    <source>
        <dbReference type="ARBA" id="ARBA00022840"/>
    </source>
</evidence>
<dbReference type="GO" id="GO:0003991">
    <property type="term" value="F:acetylglutamate kinase activity"/>
    <property type="evidence" value="ECO:0007669"/>
    <property type="project" value="UniProtKB-EC"/>
</dbReference>
<evidence type="ECO:0000256" key="8">
    <source>
        <dbReference type="ARBA" id="ARBA00048141"/>
    </source>
</evidence>
<evidence type="ECO:0000313" key="11">
    <source>
        <dbReference type="EMBL" id="MDQ0268763.1"/>
    </source>
</evidence>
<sequence length="257" mass="27784">MKSIVIKCGGSVMNELSPSFFESMKNLEEAGYRLIFVHGGGPDINKMLEIHQVKSEFVNGLRKTTAEVMEIVEMVLSGQANRKLTTMLHLNGFKAVGINGSDYGFLQADYMNEQELGFVGEINQVKTEFLDIILNHHYLPVITPIAMTENGVKLNVNADFAAASVAKAIDAESCIFVTDVEGVLIDGVLALELDTAGVNEHIKSGQISGGMIPKVSSAVSALEHGLQSVMIVSGKNEFFDGTMWNGTKITKKSGVLQ</sequence>
<dbReference type="InterPro" id="IPR036393">
    <property type="entry name" value="AceGlu_kinase-like_sf"/>
</dbReference>
<accession>A0ABU0ABY5</accession>
<dbReference type="InterPro" id="IPR037528">
    <property type="entry name" value="ArgB"/>
</dbReference>
<feature type="binding site" evidence="9">
    <location>
        <position position="155"/>
    </location>
    <ligand>
        <name>substrate</name>
    </ligand>
</feature>
<dbReference type="EMBL" id="JAUSUB010000002">
    <property type="protein sequence ID" value="MDQ0268763.1"/>
    <property type="molecule type" value="Genomic_DNA"/>
</dbReference>
<keyword evidence="6 9" id="KW-0418">Kinase</keyword>
<feature type="site" description="Transition state stabilizer" evidence="9">
    <location>
        <position position="7"/>
    </location>
</feature>
<dbReference type="HAMAP" id="MF_00082">
    <property type="entry name" value="ArgB"/>
    <property type="match status" value="1"/>
</dbReference>
<evidence type="ECO:0000256" key="6">
    <source>
        <dbReference type="ARBA" id="ARBA00022777"/>
    </source>
</evidence>
<comment type="subcellular location">
    <subcellularLocation>
        <location evidence="9">Cytoplasm</location>
    </subcellularLocation>
</comment>
<reference evidence="11 12" key="1">
    <citation type="submission" date="2023-07" db="EMBL/GenBank/DDBJ databases">
        <title>Genomic Encyclopedia of Type Strains, Phase IV (KMG-IV): sequencing the most valuable type-strain genomes for metagenomic binning, comparative biology and taxonomic classification.</title>
        <authorList>
            <person name="Goeker M."/>
        </authorList>
    </citation>
    <scope>NUCLEOTIDE SEQUENCE [LARGE SCALE GENOMIC DNA]</scope>
    <source>
        <strain evidence="11 12">DSM 23494</strain>
    </source>
</reference>
<feature type="binding site" evidence="9">
    <location>
        <begin position="40"/>
        <end position="41"/>
    </location>
    <ligand>
        <name>substrate</name>
    </ligand>
</feature>
<comment type="pathway">
    <text evidence="1 9">Amino-acid biosynthesis; L-arginine biosynthesis; N(2)-acetyl-L-ornithine from L-glutamate: step 2/4.</text>
</comment>
<keyword evidence="7 9" id="KW-0067">ATP-binding</keyword>
<evidence type="ECO:0000256" key="4">
    <source>
        <dbReference type="ARBA" id="ARBA00022679"/>
    </source>
</evidence>
<gene>
    <name evidence="9" type="primary">argB</name>
    <name evidence="11" type="ORF">J2S17_000632</name>
</gene>
<name>A0ABU0ABY5_9BACI</name>
<keyword evidence="3 9" id="KW-0028">Amino-acid biosynthesis</keyword>